<evidence type="ECO:0000313" key="2">
    <source>
        <dbReference type="WBParaSite" id="nRc.2.0.1.t04824-RA"/>
    </source>
</evidence>
<dbReference type="Proteomes" id="UP000887565">
    <property type="component" value="Unplaced"/>
</dbReference>
<dbReference type="AlphaFoldDB" id="A0A915HST6"/>
<dbReference type="WBParaSite" id="nRc.2.0.1.t04824-RA">
    <property type="protein sequence ID" value="nRc.2.0.1.t04824-RA"/>
    <property type="gene ID" value="nRc.2.0.1.g04824"/>
</dbReference>
<reference evidence="2" key="1">
    <citation type="submission" date="2022-11" db="UniProtKB">
        <authorList>
            <consortium name="WormBaseParasite"/>
        </authorList>
    </citation>
    <scope>IDENTIFICATION</scope>
</reference>
<organism evidence="1 2">
    <name type="scientific">Romanomermis culicivorax</name>
    <name type="common">Nematode worm</name>
    <dbReference type="NCBI Taxonomy" id="13658"/>
    <lineage>
        <taxon>Eukaryota</taxon>
        <taxon>Metazoa</taxon>
        <taxon>Ecdysozoa</taxon>
        <taxon>Nematoda</taxon>
        <taxon>Enoplea</taxon>
        <taxon>Dorylaimia</taxon>
        <taxon>Mermithida</taxon>
        <taxon>Mermithoidea</taxon>
        <taxon>Mermithidae</taxon>
        <taxon>Romanomermis</taxon>
    </lineage>
</organism>
<evidence type="ECO:0000313" key="1">
    <source>
        <dbReference type="Proteomes" id="UP000887565"/>
    </source>
</evidence>
<accession>A0A915HST6</accession>
<sequence>MPKASKKYYDQKACEREISVNNLILLVNNHIGDKIQWDIIGPFIVTNNGVNKELILSIIIESNTFYQMFAKLESQHDDNGTFGNDGGTISDPQFSADEQAKHLPKAVERVVGRACNKDSFKPLPKGREEGAREGFEFKKGPSTEFEFRKDTIWAEDH</sequence>
<keyword evidence="1" id="KW-1185">Reference proteome</keyword>
<proteinExistence type="predicted"/>
<protein>
    <submittedName>
        <fullName evidence="2">Uncharacterized protein</fullName>
    </submittedName>
</protein>
<name>A0A915HST6_ROMCU</name>